<keyword evidence="3" id="KW-0808">Transferase</keyword>
<dbReference type="AlphaFoldDB" id="A0AA37UEU1"/>
<dbReference type="PROSITE" id="PS00107">
    <property type="entry name" value="PROTEIN_KINASE_ATP"/>
    <property type="match status" value="1"/>
</dbReference>
<dbReference type="Pfam" id="PF00069">
    <property type="entry name" value="Pkinase"/>
    <property type="match status" value="1"/>
</dbReference>
<protein>
    <recommendedName>
        <fullName evidence="1">non-specific serine/threonine protein kinase</fullName>
        <ecNumber evidence="1">2.7.11.1</ecNumber>
    </recommendedName>
</protein>
<dbReference type="CDD" id="cd14014">
    <property type="entry name" value="STKc_PknB_like"/>
    <property type="match status" value="1"/>
</dbReference>
<organism evidence="11 12">
    <name type="scientific">Arenivirga flava</name>
    <dbReference type="NCBI Taxonomy" id="1930060"/>
    <lineage>
        <taxon>Bacteria</taxon>
        <taxon>Bacillati</taxon>
        <taxon>Actinomycetota</taxon>
        <taxon>Actinomycetes</taxon>
        <taxon>Micrococcales</taxon>
        <taxon>Microbacteriaceae</taxon>
        <taxon>Arenivirga</taxon>
    </lineage>
</organism>
<dbReference type="PANTHER" id="PTHR43289:SF6">
    <property type="entry name" value="SERINE_THREONINE-PROTEIN KINASE NEKL-3"/>
    <property type="match status" value="1"/>
</dbReference>
<dbReference type="PANTHER" id="PTHR43289">
    <property type="entry name" value="MITOGEN-ACTIVATED PROTEIN KINASE KINASE KINASE 20-RELATED"/>
    <property type="match status" value="1"/>
</dbReference>
<keyword evidence="12" id="KW-1185">Reference proteome</keyword>
<evidence type="ECO:0000256" key="1">
    <source>
        <dbReference type="ARBA" id="ARBA00012513"/>
    </source>
</evidence>
<keyword evidence="9" id="KW-1133">Transmembrane helix</keyword>
<dbReference type="EMBL" id="BSUL01000001">
    <property type="protein sequence ID" value="GMA27818.1"/>
    <property type="molecule type" value="Genomic_DNA"/>
</dbReference>
<gene>
    <name evidence="11" type="ORF">GCM10025874_10710</name>
</gene>
<evidence type="ECO:0000256" key="2">
    <source>
        <dbReference type="ARBA" id="ARBA00022527"/>
    </source>
</evidence>
<evidence type="ECO:0000256" key="5">
    <source>
        <dbReference type="ARBA" id="ARBA00022777"/>
    </source>
</evidence>
<dbReference type="RefSeq" id="WP_284230728.1">
    <property type="nucleotide sequence ID" value="NZ_BSUL01000001.1"/>
</dbReference>
<proteinExistence type="predicted"/>
<evidence type="ECO:0000256" key="9">
    <source>
        <dbReference type="SAM" id="Phobius"/>
    </source>
</evidence>
<feature type="transmembrane region" description="Helical" evidence="9">
    <location>
        <begin position="397"/>
        <end position="421"/>
    </location>
</feature>
<feature type="compositionally biased region" description="Basic and acidic residues" evidence="8">
    <location>
        <begin position="377"/>
        <end position="387"/>
    </location>
</feature>
<reference evidence="11 12" key="1">
    <citation type="journal article" date="2014" name="Int. J. Syst. Evol. Microbiol.">
        <title>Complete genome sequence of Corynebacterium casei LMG S-19264T (=DSM 44701T), isolated from a smear-ripened cheese.</title>
        <authorList>
            <consortium name="US DOE Joint Genome Institute (JGI-PGF)"/>
            <person name="Walter F."/>
            <person name="Albersmeier A."/>
            <person name="Kalinowski J."/>
            <person name="Ruckert C."/>
        </authorList>
    </citation>
    <scope>NUCLEOTIDE SEQUENCE [LARGE SCALE GENOMIC DNA]</scope>
    <source>
        <strain evidence="11 12">NBRC 112289</strain>
    </source>
</reference>
<dbReference type="GO" id="GO:0005524">
    <property type="term" value="F:ATP binding"/>
    <property type="evidence" value="ECO:0007669"/>
    <property type="project" value="UniProtKB-UniRule"/>
</dbReference>
<evidence type="ECO:0000313" key="12">
    <source>
        <dbReference type="Proteomes" id="UP001157160"/>
    </source>
</evidence>
<feature type="region of interest" description="Disordered" evidence="8">
    <location>
        <begin position="331"/>
        <end position="393"/>
    </location>
</feature>
<name>A0AA37UEU1_9MICO</name>
<dbReference type="GO" id="GO:0004674">
    <property type="term" value="F:protein serine/threonine kinase activity"/>
    <property type="evidence" value="ECO:0007669"/>
    <property type="project" value="UniProtKB-KW"/>
</dbReference>
<keyword evidence="9" id="KW-0472">Membrane</keyword>
<keyword evidence="5 11" id="KW-0418">Kinase</keyword>
<feature type="compositionally biased region" description="Pro residues" evidence="8">
    <location>
        <begin position="337"/>
        <end position="347"/>
    </location>
</feature>
<evidence type="ECO:0000313" key="11">
    <source>
        <dbReference type="EMBL" id="GMA27818.1"/>
    </source>
</evidence>
<evidence type="ECO:0000259" key="10">
    <source>
        <dbReference type="PROSITE" id="PS50011"/>
    </source>
</evidence>
<dbReference type="InterPro" id="IPR017441">
    <property type="entry name" value="Protein_kinase_ATP_BS"/>
</dbReference>
<accession>A0AA37UEU1</accession>
<evidence type="ECO:0000256" key="7">
    <source>
        <dbReference type="PROSITE-ProRule" id="PRU10141"/>
    </source>
</evidence>
<feature type="domain" description="Protein kinase" evidence="10">
    <location>
        <begin position="14"/>
        <end position="291"/>
    </location>
</feature>
<comment type="caution">
    <text evidence="11">The sequence shown here is derived from an EMBL/GenBank/DDBJ whole genome shotgun (WGS) entry which is preliminary data.</text>
</comment>
<sequence>MRRAPSTPPDIPGFEFVRLLGSGGFADVFLYEQQLPRRQVAVKVLLTEELTEANRAAFVAEANLMAQLSAHPYIVSIYHADVAPDGRPYLIMEYCSGPNLGEQYKQRPFAVVDALRVAIRVSSAVATAHQAGILHRDIKPANVLTNSFGWPALTDFGIASQLEELPVHTTTAGAGDLEATGTGGNQSVGMSIPWSPAEMFEDDPRPDVRSDVFSLAATVHTLLAGRTPFELRGRSNGTLDLVGRIERGQITPFERTDLPRSLVAVLQKAMSVDPAQRFDSAVDFARALQRIELELGYAPTAIDVPNLFVPEPERGPAGGDDETRVRSVATVEAQPQPAAPPAPPSPAEQPTTVRGVQQVAQPAPVDESTIIRSAASDQRRGAEEPERVVQPQRSRRGLIASIVAGAAVLVIGGAVAAGVVLTGGQPNPEPSSSAPVDPEEQSAVGPLTPTPELVASAFAAGDPSASFEVANPEFEDGDRFRWQRVDVPESIAGGARLIDGSTEAASFTVEGTEGASSVCVKVWIIRDGAASANPLEVCAP</sequence>
<dbReference type="Proteomes" id="UP001157160">
    <property type="component" value="Unassembled WGS sequence"/>
</dbReference>
<keyword evidence="9" id="KW-0812">Transmembrane</keyword>
<dbReference type="SMART" id="SM00220">
    <property type="entry name" value="S_TKc"/>
    <property type="match status" value="1"/>
</dbReference>
<feature type="binding site" evidence="7">
    <location>
        <position position="43"/>
    </location>
    <ligand>
        <name>ATP</name>
        <dbReference type="ChEBI" id="CHEBI:30616"/>
    </ligand>
</feature>
<keyword evidence="6 7" id="KW-0067">ATP-binding</keyword>
<dbReference type="InterPro" id="IPR000719">
    <property type="entry name" value="Prot_kinase_dom"/>
</dbReference>
<dbReference type="InterPro" id="IPR011009">
    <property type="entry name" value="Kinase-like_dom_sf"/>
</dbReference>
<evidence type="ECO:0000256" key="3">
    <source>
        <dbReference type="ARBA" id="ARBA00022679"/>
    </source>
</evidence>
<dbReference type="EC" id="2.7.11.1" evidence="1"/>
<dbReference type="PROSITE" id="PS00108">
    <property type="entry name" value="PROTEIN_KINASE_ST"/>
    <property type="match status" value="1"/>
</dbReference>
<dbReference type="Gene3D" id="1.10.510.10">
    <property type="entry name" value="Transferase(Phosphotransferase) domain 1"/>
    <property type="match status" value="1"/>
</dbReference>
<keyword evidence="2 11" id="KW-0723">Serine/threonine-protein kinase</keyword>
<evidence type="ECO:0000256" key="6">
    <source>
        <dbReference type="ARBA" id="ARBA00022840"/>
    </source>
</evidence>
<dbReference type="SUPFAM" id="SSF56112">
    <property type="entry name" value="Protein kinase-like (PK-like)"/>
    <property type="match status" value="1"/>
</dbReference>
<dbReference type="PROSITE" id="PS50011">
    <property type="entry name" value="PROTEIN_KINASE_DOM"/>
    <property type="match status" value="1"/>
</dbReference>
<feature type="region of interest" description="Disordered" evidence="8">
    <location>
        <begin position="426"/>
        <end position="445"/>
    </location>
</feature>
<dbReference type="InterPro" id="IPR008271">
    <property type="entry name" value="Ser/Thr_kinase_AS"/>
</dbReference>
<feature type="compositionally biased region" description="Polar residues" evidence="8">
    <location>
        <begin position="351"/>
        <end position="360"/>
    </location>
</feature>
<evidence type="ECO:0000256" key="4">
    <source>
        <dbReference type="ARBA" id="ARBA00022741"/>
    </source>
</evidence>
<keyword evidence="4 7" id="KW-0547">Nucleotide-binding</keyword>
<evidence type="ECO:0000256" key="8">
    <source>
        <dbReference type="SAM" id="MobiDB-lite"/>
    </source>
</evidence>